<dbReference type="RefSeq" id="WP_132319642.1">
    <property type="nucleotide sequence ID" value="NZ_FWZT01000015.1"/>
</dbReference>
<dbReference type="EMBL" id="FWZT01000015">
    <property type="protein sequence ID" value="SMF48972.1"/>
    <property type="molecule type" value="Genomic_DNA"/>
</dbReference>
<reference evidence="2" key="1">
    <citation type="submission" date="2017-04" db="EMBL/GenBank/DDBJ databases">
        <authorList>
            <person name="Varghese N."/>
            <person name="Submissions S."/>
        </authorList>
    </citation>
    <scope>NUCLEOTIDE SEQUENCE [LARGE SCALE GENOMIC DNA]</scope>
    <source>
        <strain evidence="2">RKEM611</strain>
    </source>
</reference>
<protein>
    <submittedName>
        <fullName evidence="1">Uncharacterized protein</fullName>
    </submittedName>
</protein>
<evidence type="ECO:0000313" key="2">
    <source>
        <dbReference type="Proteomes" id="UP000192907"/>
    </source>
</evidence>
<gene>
    <name evidence="1" type="ORF">SAMN06296036_11524</name>
</gene>
<sequence>MANTLVTGICASVGLMLSVGSMARPCEKASDFWPFEVKQGGENSEILFYADLYLERSCTSIMAEAKAGSTGTLYGISADLVEAKASATLQNRRAIILEGDVTVLGYVVDDFRYTEQTSISIGDRLAFPLELDDSQTFMVGPVPVAVDYGLVGEGGLNYNATLSVGAIDLDATPYVESKVFAATGLDILIAEVKAYGEVTLINDTFRNQFSLALDQVNFDKIYFDAYGWNQLNALDGRIAMTAKTKVIGFERTYNQDLVNWNGYARQDEAFRVELDYPIAL</sequence>
<dbReference type="STRING" id="1513793.SAMN06296036_11524"/>
<name>A0A1Y6C8D9_9BACT</name>
<accession>A0A1Y6C8D9</accession>
<proteinExistence type="predicted"/>
<dbReference type="AlphaFoldDB" id="A0A1Y6C8D9"/>
<keyword evidence="2" id="KW-1185">Reference proteome</keyword>
<dbReference type="Proteomes" id="UP000192907">
    <property type="component" value="Unassembled WGS sequence"/>
</dbReference>
<organism evidence="1 2">
    <name type="scientific">Pseudobacteriovorax antillogorgiicola</name>
    <dbReference type="NCBI Taxonomy" id="1513793"/>
    <lineage>
        <taxon>Bacteria</taxon>
        <taxon>Pseudomonadati</taxon>
        <taxon>Bdellovibrionota</taxon>
        <taxon>Oligoflexia</taxon>
        <taxon>Oligoflexales</taxon>
        <taxon>Pseudobacteriovoracaceae</taxon>
        <taxon>Pseudobacteriovorax</taxon>
    </lineage>
</organism>
<evidence type="ECO:0000313" key="1">
    <source>
        <dbReference type="EMBL" id="SMF48972.1"/>
    </source>
</evidence>